<reference evidence="2" key="1">
    <citation type="journal article" date="2020" name="Stud. Mycol.">
        <title>101 Dothideomycetes genomes: a test case for predicting lifestyles and emergence of pathogens.</title>
        <authorList>
            <person name="Haridas S."/>
            <person name="Albert R."/>
            <person name="Binder M."/>
            <person name="Bloem J."/>
            <person name="Labutti K."/>
            <person name="Salamov A."/>
            <person name="Andreopoulos B."/>
            <person name="Baker S."/>
            <person name="Barry K."/>
            <person name="Bills G."/>
            <person name="Bluhm B."/>
            <person name="Cannon C."/>
            <person name="Castanera R."/>
            <person name="Culley D."/>
            <person name="Daum C."/>
            <person name="Ezra D."/>
            <person name="Gonzalez J."/>
            <person name="Henrissat B."/>
            <person name="Kuo A."/>
            <person name="Liang C."/>
            <person name="Lipzen A."/>
            <person name="Lutzoni F."/>
            <person name="Magnuson J."/>
            <person name="Mondo S."/>
            <person name="Nolan M."/>
            <person name="Ohm R."/>
            <person name="Pangilinan J."/>
            <person name="Park H.-J."/>
            <person name="Ramirez L."/>
            <person name="Alfaro M."/>
            <person name="Sun H."/>
            <person name="Tritt A."/>
            <person name="Yoshinaga Y."/>
            <person name="Zwiers L.-H."/>
            <person name="Turgeon B."/>
            <person name="Goodwin S."/>
            <person name="Spatafora J."/>
            <person name="Crous P."/>
            <person name="Grigoriev I."/>
        </authorList>
    </citation>
    <scope>NUCLEOTIDE SEQUENCE</scope>
    <source>
        <strain evidence="2">CBS 122368</strain>
    </source>
</reference>
<dbReference type="EMBL" id="ML987205">
    <property type="protein sequence ID" value="KAF2243387.1"/>
    <property type="molecule type" value="Genomic_DNA"/>
</dbReference>
<evidence type="ECO:0000313" key="3">
    <source>
        <dbReference type="Proteomes" id="UP000800094"/>
    </source>
</evidence>
<name>A0A6A6HZC5_9PLEO</name>
<feature type="region of interest" description="Disordered" evidence="1">
    <location>
        <begin position="395"/>
        <end position="428"/>
    </location>
</feature>
<protein>
    <submittedName>
        <fullName evidence="2">Uncharacterized protein</fullName>
    </submittedName>
</protein>
<organism evidence="2 3">
    <name type="scientific">Trematosphaeria pertusa</name>
    <dbReference type="NCBI Taxonomy" id="390896"/>
    <lineage>
        <taxon>Eukaryota</taxon>
        <taxon>Fungi</taxon>
        <taxon>Dikarya</taxon>
        <taxon>Ascomycota</taxon>
        <taxon>Pezizomycotina</taxon>
        <taxon>Dothideomycetes</taxon>
        <taxon>Pleosporomycetidae</taxon>
        <taxon>Pleosporales</taxon>
        <taxon>Massarineae</taxon>
        <taxon>Trematosphaeriaceae</taxon>
        <taxon>Trematosphaeria</taxon>
    </lineage>
</organism>
<dbReference type="OrthoDB" id="3792666at2759"/>
<accession>A0A6A6HZC5</accession>
<gene>
    <name evidence="2" type="ORF">BU26DRAFT_493304</name>
</gene>
<proteinExistence type="predicted"/>
<keyword evidence="3" id="KW-1185">Reference proteome</keyword>
<dbReference type="RefSeq" id="XP_033678391.1">
    <property type="nucleotide sequence ID" value="XM_033826146.1"/>
</dbReference>
<dbReference type="AlphaFoldDB" id="A0A6A6HZC5"/>
<evidence type="ECO:0000313" key="2">
    <source>
        <dbReference type="EMBL" id="KAF2243387.1"/>
    </source>
</evidence>
<evidence type="ECO:0000256" key="1">
    <source>
        <dbReference type="SAM" id="MobiDB-lite"/>
    </source>
</evidence>
<sequence>MSPVARLPSVVTFVPLLSPPLRISLRACRWLRQCPTAAPSLRPPQCRSLHLYKTARAKTLLGMHKVLHFDQYKLEHYRASPHRINLLDSSSGKAIAEGLKLQEVYDFYIKPGHMLYCCQQFHKTTAENVDKLKQERVYENCNNYAIVQAHSTHFKLPALRKMKKKKGEEEEQEQQKGQITNWDGIKEIHLNLSSPVEYWKMSLDRAYQFVESGHPVEMNFRIRGKHTSKQERLLPGPSDRWPWLHNYFPHMRPDFILKAMPEGTFFLVKPVSDGRHVQWVMALPTKQHTRSFDLTKKLLKVKEGVKKSIEQGKQPGLPTAMRLNLINDGHEEYSLESDKPRDAARSLRDEDIRFGSQSLDSISAEKMYRLSTMESAKQVTSAVREGRLIFPTENRYMAPRKGSKAKGEWKHKQKERAKQRNRWQRARA</sequence>
<dbReference type="Proteomes" id="UP000800094">
    <property type="component" value="Unassembled WGS sequence"/>
</dbReference>
<feature type="compositionally biased region" description="Basic residues" evidence="1">
    <location>
        <begin position="411"/>
        <end position="428"/>
    </location>
</feature>
<dbReference type="GeneID" id="54579476"/>